<keyword evidence="7" id="KW-1185">Reference proteome</keyword>
<proteinExistence type="inferred from homology"/>
<evidence type="ECO:0000259" key="4">
    <source>
        <dbReference type="Pfam" id="PF02678"/>
    </source>
</evidence>
<evidence type="ECO:0000313" key="7">
    <source>
        <dbReference type="Proteomes" id="UP000221024"/>
    </source>
</evidence>
<evidence type="ECO:0000313" key="6">
    <source>
        <dbReference type="EMBL" id="PEN09191.1"/>
    </source>
</evidence>
<evidence type="ECO:0008006" key="8">
    <source>
        <dbReference type="Google" id="ProtNLM"/>
    </source>
</evidence>
<feature type="binding site" evidence="2">
    <location>
        <position position="114"/>
    </location>
    <ligand>
        <name>Fe cation</name>
        <dbReference type="ChEBI" id="CHEBI:24875"/>
    </ligand>
</feature>
<dbReference type="CDD" id="cd20311">
    <property type="entry name" value="cupin_Yhhw_C"/>
    <property type="match status" value="1"/>
</dbReference>
<dbReference type="PANTHER" id="PTHR43212:SF3">
    <property type="entry name" value="QUERCETIN 2,3-DIOXYGENASE"/>
    <property type="match status" value="1"/>
</dbReference>
<reference evidence="6 7" key="1">
    <citation type="submission" date="2017-10" db="EMBL/GenBank/DDBJ databases">
        <title>Draft genome of Longimonas halophila.</title>
        <authorList>
            <person name="Goh K.M."/>
            <person name="Shamsir M.S."/>
            <person name="Lim S.W."/>
        </authorList>
    </citation>
    <scope>NUCLEOTIDE SEQUENCE [LARGE SCALE GENOMIC DNA]</scope>
    <source>
        <strain evidence="6 7">KCTC 42399</strain>
    </source>
</reference>
<comment type="cofactor">
    <cofactor evidence="2">
        <name>Fe cation</name>
        <dbReference type="ChEBI" id="CHEBI:24875"/>
    </cofactor>
    <text evidence="2">Binds 1 Fe cation per subunit.</text>
</comment>
<dbReference type="Proteomes" id="UP000221024">
    <property type="component" value="Unassembled WGS sequence"/>
</dbReference>
<dbReference type="RefSeq" id="WP_098060591.1">
    <property type="nucleotide sequence ID" value="NZ_PDEP01000001.1"/>
</dbReference>
<accession>A0A2H3NPJ4</accession>
<feature type="binding site" evidence="2">
    <location>
        <position position="67"/>
    </location>
    <ligand>
        <name>Fe cation</name>
        <dbReference type="ChEBI" id="CHEBI:24875"/>
    </ligand>
</feature>
<feature type="domain" description="Quercetin 2,3-dioxygenase C-terminal cupin" evidence="5">
    <location>
        <begin position="158"/>
        <end position="245"/>
    </location>
</feature>
<dbReference type="Pfam" id="PF02678">
    <property type="entry name" value="Pirin"/>
    <property type="match status" value="1"/>
</dbReference>
<keyword evidence="2" id="KW-0479">Metal-binding</keyword>
<dbReference type="PIRSF" id="PIRSF006232">
    <property type="entry name" value="Pirin"/>
    <property type="match status" value="1"/>
</dbReference>
<name>A0A2H3NPJ4_9BACT</name>
<dbReference type="InterPro" id="IPR011051">
    <property type="entry name" value="RmlC_Cupin_sf"/>
</dbReference>
<gene>
    <name evidence="6" type="ORF">CRI93_00210</name>
</gene>
<dbReference type="InterPro" id="IPR003829">
    <property type="entry name" value="Pirin_N_dom"/>
</dbReference>
<keyword evidence="2" id="KW-0408">Iron</keyword>
<feature type="binding site" evidence="2">
    <location>
        <position position="112"/>
    </location>
    <ligand>
        <name>Fe cation</name>
        <dbReference type="ChEBI" id="CHEBI:24875"/>
    </ligand>
</feature>
<comment type="caution">
    <text evidence="6">The sequence shown here is derived from an EMBL/GenBank/DDBJ whole genome shotgun (WGS) entry which is preliminary data.</text>
</comment>
<sequence length="254" mass="28320">MSTTAASHTPTIRLRRSDERGFEDMGWTDNWMTFSFANYHDPEWVHFGPLRVMVENHIQPHEGFGAHPHRDAEIVTYVASGTLTHGDNQGHTAEVNAGEMQLISAGSRGMVHSEENLHDTVEHNYQMWFVPDRAGTDFYYGQTHYTPAQRQGQFRCYVSPDGREDTMPINTDAFIYAGLFAPGDTTTHPLDAGRGAWVQVVEGKLTIETGPDTLTLHAGDGVGLTNTDAVRVAAEADSEVLLFDVRMDVNRLWT</sequence>
<dbReference type="Gene3D" id="2.60.120.10">
    <property type="entry name" value="Jelly Rolls"/>
    <property type="match status" value="2"/>
</dbReference>
<protein>
    <recommendedName>
        <fullName evidence="8">Quercetin 2,3-dioxygenase</fullName>
    </recommendedName>
</protein>
<dbReference type="EMBL" id="PDEP01000001">
    <property type="protein sequence ID" value="PEN09191.1"/>
    <property type="molecule type" value="Genomic_DNA"/>
</dbReference>
<feature type="domain" description="Pirin N-terminal" evidence="4">
    <location>
        <begin position="21"/>
        <end position="128"/>
    </location>
</feature>
<dbReference type="InterPro" id="IPR012093">
    <property type="entry name" value="Pirin"/>
</dbReference>
<organism evidence="6 7">
    <name type="scientific">Longimonas halophila</name>
    <dbReference type="NCBI Taxonomy" id="1469170"/>
    <lineage>
        <taxon>Bacteria</taxon>
        <taxon>Pseudomonadati</taxon>
        <taxon>Rhodothermota</taxon>
        <taxon>Rhodothermia</taxon>
        <taxon>Rhodothermales</taxon>
        <taxon>Salisaetaceae</taxon>
        <taxon>Longimonas</taxon>
    </lineage>
</organism>
<feature type="binding site" evidence="2">
    <location>
        <position position="69"/>
    </location>
    <ligand>
        <name>Fe cation</name>
        <dbReference type="ChEBI" id="CHEBI:24875"/>
    </ligand>
</feature>
<dbReference type="InterPro" id="IPR041602">
    <property type="entry name" value="Quercetinase_C"/>
</dbReference>
<dbReference type="AlphaFoldDB" id="A0A2H3NPJ4"/>
<dbReference type="OrthoDB" id="321327at2"/>
<evidence type="ECO:0000256" key="2">
    <source>
        <dbReference type="PIRSR" id="PIRSR006232-1"/>
    </source>
</evidence>
<evidence type="ECO:0000259" key="5">
    <source>
        <dbReference type="Pfam" id="PF17954"/>
    </source>
</evidence>
<dbReference type="InterPro" id="IPR014710">
    <property type="entry name" value="RmlC-like_jellyroll"/>
</dbReference>
<dbReference type="Pfam" id="PF17954">
    <property type="entry name" value="Pirin_C_2"/>
    <property type="match status" value="1"/>
</dbReference>
<comment type="similarity">
    <text evidence="1 3">Belongs to the pirin family.</text>
</comment>
<evidence type="ECO:0000256" key="3">
    <source>
        <dbReference type="RuleBase" id="RU003457"/>
    </source>
</evidence>
<evidence type="ECO:0000256" key="1">
    <source>
        <dbReference type="ARBA" id="ARBA00008416"/>
    </source>
</evidence>
<dbReference type="GO" id="GO:0046872">
    <property type="term" value="F:metal ion binding"/>
    <property type="evidence" value="ECO:0007669"/>
    <property type="project" value="UniProtKB-KW"/>
</dbReference>
<dbReference type="SUPFAM" id="SSF51182">
    <property type="entry name" value="RmlC-like cupins"/>
    <property type="match status" value="1"/>
</dbReference>
<dbReference type="PANTHER" id="PTHR43212">
    <property type="entry name" value="QUERCETIN 2,3-DIOXYGENASE"/>
    <property type="match status" value="1"/>
</dbReference>